<evidence type="ECO:0000259" key="2">
    <source>
        <dbReference type="Pfam" id="PF02771"/>
    </source>
</evidence>
<name>A0A166HC03_9MICO</name>
<evidence type="ECO:0000313" key="6">
    <source>
        <dbReference type="Proteomes" id="UP000076717"/>
    </source>
</evidence>
<feature type="domain" description="Acyl-CoA dehydrogenase/oxidase N-terminal" evidence="2">
    <location>
        <begin position="29"/>
        <end position="129"/>
    </location>
</feature>
<dbReference type="InterPro" id="IPR037069">
    <property type="entry name" value="AcylCoA_DH/ox_N_sf"/>
</dbReference>
<dbReference type="Gene3D" id="1.10.540.10">
    <property type="entry name" value="Acyl-CoA dehydrogenase/oxidase, N-terminal domain"/>
    <property type="match status" value="1"/>
</dbReference>
<dbReference type="GO" id="GO:0008470">
    <property type="term" value="F:3-methylbutanoyl-CoA dehydrogenase activity"/>
    <property type="evidence" value="ECO:0007669"/>
    <property type="project" value="TreeGrafter"/>
</dbReference>
<dbReference type="KEGG" id="rte:GSU10_06575"/>
<dbReference type="Gene3D" id="2.40.110.10">
    <property type="entry name" value="Butyryl-CoA Dehydrogenase, subunit A, domain 2"/>
    <property type="match status" value="1"/>
</dbReference>
<dbReference type="SUPFAM" id="SSF56645">
    <property type="entry name" value="Acyl-CoA dehydrogenase NM domain-like"/>
    <property type="match status" value="1"/>
</dbReference>
<evidence type="ECO:0000313" key="5">
    <source>
        <dbReference type="EMBL" id="QHC55331.1"/>
    </source>
</evidence>
<dbReference type="Proteomes" id="UP000465031">
    <property type="component" value="Chromosome"/>
</dbReference>
<dbReference type="Gene3D" id="1.20.140.10">
    <property type="entry name" value="Butyryl-CoA Dehydrogenase, subunit A, domain 3"/>
    <property type="match status" value="1"/>
</dbReference>
<reference evidence="7" key="2">
    <citation type="submission" date="2019-12" db="EMBL/GenBank/DDBJ databases">
        <title>Complete and draft genome sequences of new strains and members of some known species of the genus Rathayibacter isolated from plants.</title>
        <authorList>
            <person name="Tarlachkov S.V."/>
            <person name="Starodumova I.P."/>
            <person name="Dorofeeva L.V."/>
            <person name="Prisyazhnaya N.V."/>
            <person name="Leyn S."/>
            <person name="Zlamal J."/>
            <person name="Elan M."/>
            <person name="Osterman A.L."/>
            <person name="Nadler S."/>
            <person name="Subbotin S.A."/>
            <person name="Evtushenko L.I."/>
        </authorList>
    </citation>
    <scope>NUCLEOTIDE SEQUENCE [LARGE SCALE GENOMIC DNA]</scope>
    <source>
        <strain evidence="7">VKM Ac-2761</strain>
    </source>
</reference>
<proteinExistence type="predicted"/>
<dbReference type="EMBL" id="CP047186">
    <property type="protein sequence ID" value="QHC55331.1"/>
    <property type="molecule type" value="Genomic_DNA"/>
</dbReference>
<dbReference type="InterPro" id="IPR036250">
    <property type="entry name" value="AcylCo_DH-like_C"/>
</dbReference>
<reference evidence="5" key="3">
    <citation type="submission" date="2019-12" db="EMBL/GenBank/DDBJ databases">
        <title>Complete and Draft Genome Sequences of New Strains and Members of Some Known Species of the Genus Rathayibacter isolated from Plants.</title>
        <authorList>
            <person name="Tarlachkov S.V."/>
            <person name="Starodumova I.P."/>
            <person name="Dorofeeva L.V."/>
            <person name="Prisyazhnaya N.V."/>
            <person name="Leyn S.A."/>
            <person name="Zlamal J.E."/>
            <person name="Elane M.L."/>
            <person name="Osterman A.L."/>
            <person name="Nadler S.A."/>
            <person name="Subbotin S.A."/>
            <person name="Evtushenko L.I."/>
        </authorList>
    </citation>
    <scope>NUCLEOTIDE SEQUENCE</scope>
    <source>
        <strain evidence="5">VKM Ac-2761</strain>
    </source>
</reference>
<accession>A0A166HC03</accession>
<dbReference type="Proteomes" id="UP000076717">
    <property type="component" value="Unassembled WGS sequence"/>
</dbReference>
<evidence type="ECO:0000313" key="7">
    <source>
        <dbReference type="Proteomes" id="UP000465031"/>
    </source>
</evidence>
<gene>
    <name evidence="4" type="primary">soxC_3</name>
    <name evidence="4" type="ORF">ACH61_02561</name>
    <name evidence="5" type="ORF">GSU10_06575</name>
</gene>
<sequence length="409" mass="44075">MTLDSTLARPRTHWIGAADAAESARWSAVAEEVGRVLALDVLERDRAGLDPTTELAPLRESGLVNLLDPAELGGGGAHWSTAFRVVRILARADASLAQLLLYHYVNSANIAFTAPESERERFYRATIQGRHLWGDSVNPVDPDLRLTPDGDGYRLDGLKRFSTGVSAGDVALVNAVIAEGPDAGTAIAFVIERDRDGVEPLGDWDYLGQRQSASGSVRFSSVRVEREDLLGPLTDEPFATLITPSIQLGFGNLYLGIAEGVLARAREITLARPNAWFLSSAERYSEDPFVRRLYGELVAHTAAAEALADRVAALHDAEIARGSAVTADSRAALAIEIAKVKVVTNDLALDAASRVYEATGSSSAKSSVGLDLYWRNVRTHSLHDPVDYKKLEVGAAFLTGEVQPLSLYT</sequence>
<dbReference type="EMBL" id="LIIN01000109">
    <property type="protein sequence ID" value="KZX20331.1"/>
    <property type="molecule type" value="Genomic_DNA"/>
</dbReference>
<dbReference type="RefSeq" id="WP_068212357.1">
    <property type="nucleotide sequence ID" value="NZ_CP047186.1"/>
</dbReference>
<reference evidence="4 6" key="1">
    <citation type="submission" date="2015-08" db="EMBL/GenBank/DDBJ databases">
        <title>Draft Genome Sequence of Rathayibacter sp. Strain VKM Ac-2596 Isolated from Leaf Gall Induced by Plant-Parasitic Nematodes.</title>
        <authorList>
            <person name="Vasilenko O.V."/>
            <person name="Starodumova I.P."/>
            <person name="Tarlachkov S.V."/>
            <person name="Dorofeeva L.V."/>
            <person name="Evtushenko L.I."/>
        </authorList>
    </citation>
    <scope>NUCLEOTIDE SEQUENCE [LARGE SCALE GENOMIC DNA]</scope>
    <source>
        <strain evidence="4 6">VKM Ac-2596</strain>
    </source>
</reference>
<feature type="domain" description="Acyl-CoA dehydrogenase C-terminal" evidence="3">
    <location>
        <begin position="249"/>
        <end position="384"/>
    </location>
</feature>
<protein>
    <submittedName>
        <fullName evidence="5">Acyl-CoA dehydrogenase</fullName>
    </submittedName>
    <submittedName>
        <fullName evidence="4">Dibenzothiophene desulfurization enzyme C</fullName>
    </submittedName>
</protein>
<evidence type="ECO:0000259" key="3">
    <source>
        <dbReference type="Pfam" id="PF08028"/>
    </source>
</evidence>
<dbReference type="PANTHER" id="PTHR43884">
    <property type="entry name" value="ACYL-COA DEHYDROGENASE"/>
    <property type="match status" value="1"/>
</dbReference>
<organism evidence="4 6">
    <name type="scientific">Rathayibacter tanaceti</name>
    <dbReference type="NCBI Taxonomy" id="1671680"/>
    <lineage>
        <taxon>Bacteria</taxon>
        <taxon>Bacillati</taxon>
        <taxon>Actinomycetota</taxon>
        <taxon>Actinomycetes</taxon>
        <taxon>Micrococcales</taxon>
        <taxon>Microbacteriaceae</taxon>
        <taxon>Rathayibacter</taxon>
    </lineage>
</organism>
<dbReference type="InterPro" id="IPR013786">
    <property type="entry name" value="AcylCoA_DH/ox_N"/>
</dbReference>
<evidence type="ECO:0000256" key="1">
    <source>
        <dbReference type="ARBA" id="ARBA00023002"/>
    </source>
</evidence>
<keyword evidence="6" id="KW-1185">Reference proteome</keyword>
<dbReference type="OrthoDB" id="571684at2"/>
<keyword evidence="1" id="KW-0560">Oxidoreductase</keyword>
<dbReference type="Pfam" id="PF02771">
    <property type="entry name" value="Acyl-CoA_dh_N"/>
    <property type="match status" value="1"/>
</dbReference>
<dbReference type="InterPro" id="IPR046373">
    <property type="entry name" value="Acyl-CoA_Oxase/DH_mid-dom_sf"/>
</dbReference>
<dbReference type="PANTHER" id="PTHR43884:SF12">
    <property type="entry name" value="ISOVALERYL-COA DEHYDROGENASE, MITOCHONDRIAL-RELATED"/>
    <property type="match status" value="1"/>
</dbReference>
<dbReference type="InterPro" id="IPR009100">
    <property type="entry name" value="AcylCoA_DH/oxidase_NM_dom_sf"/>
</dbReference>
<dbReference type="Pfam" id="PF08028">
    <property type="entry name" value="Acyl-CoA_dh_2"/>
    <property type="match status" value="1"/>
</dbReference>
<dbReference type="GO" id="GO:0006552">
    <property type="term" value="P:L-leucine catabolic process"/>
    <property type="evidence" value="ECO:0007669"/>
    <property type="project" value="TreeGrafter"/>
</dbReference>
<evidence type="ECO:0000313" key="4">
    <source>
        <dbReference type="EMBL" id="KZX20331.1"/>
    </source>
</evidence>
<dbReference type="PIRSF" id="PIRSF016578">
    <property type="entry name" value="HsaA"/>
    <property type="match status" value="1"/>
</dbReference>
<dbReference type="PATRIC" id="fig|1671680.3.peg.2744"/>
<dbReference type="SUPFAM" id="SSF47203">
    <property type="entry name" value="Acyl-CoA dehydrogenase C-terminal domain-like"/>
    <property type="match status" value="1"/>
</dbReference>
<dbReference type="GO" id="GO:0050660">
    <property type="term" value="F:flavin adenine dinucleotide binding"/>
    <property type="evidence" value="ECO:0007669"/>
    <property type="project" value="InterPro"/>
</dbReference>
<dbReference type="InterPro" id="IPR013107">
    <property type="entry name" value="Acyl-CoA_DH_C"/>
</dbReference>
<dbReference type="AlphaFoldDB" id="A0A166HC03"/>